<accession>A0ABT8L796</accession>
<keyword evidence="2" id="KW-1185">Reference proteome</keyword>
<organism evidence="1 2">
    <name type="scientific">Agaribacillus aureus</name>
    <dbReference type="NCBI Taxonomy" id="3051825"/>
    <lineage>
        <taxon>Bacteria</taxon>
        <taxon>Pseudomonadati</taxon>
        <taxon>Bacteroidota</taxon>
        <taxon>Cytophagia</taxon>
        <taxon>Cytophagales</taxon>
        <taxon>Splendidivirgaceae</taxon>
        <taxon>Agaribacillus</taxon>
    </lineage>
</organism>
<dbReference type="RefSeq" id="WP_346757977.1">
    <property type="nucleotide sequence ID" value="NZ_JAUJEB010000001.1"/>
</dbReference>
<evidence type="ECO:0000313" key="1">
    <source>
        <dbReference type="EMBL" id="MDN5212660.1"/>
    </source>
</evidence>
<dbReference type="Proteomes" id="UP001172083">
    <property type="component" value="Unassembled WGS sequence"/>
</dbReference>
<name>A0ABT8L796_9BACT</name>
<gene>
    <name evidence="1" type="ORF">QQ020_11410</name>
</gene>
<dbReference type="SUPFAM" id="SSF55021">
    <property type="entry name" value="ACT-like"/>
    <property type="match status" value="1"/>
</dbReference>
<comment type="caution">
    <text evidence="1">The sequence shown here is derived from an EMBL/GenBank/DDBJ whole genome shotgun (WGS) entry which is preliminary data.</text>
</comment>
<dbReference type="EMBL" id="JAUJEB010000001">
    <property type="protein sequence ID" value="MDN5212660.1"/>
    <property type="molecule type" value="Genomic_DNA"/>
</dbReference>
<evidence type="ECO:0008006" key="3">
    <source>
        <dbReference type="Google" id="ProtNLM"/>
    </source>
</evidence>
<protein>
    <recommendedName>
        <fullName evidence="3">Acetolactate synthase</fullName>
    </recommendedName>
</protein>
<evidence type="ECO:0000313" key="2">
    <source>
        <dbReference type="Proteomes" id="UP001172083"/>
    </source>
</evidence>
<sequence>MKKKVRFTITADPDPGFLPRLLLVFSRRKLSLSRFYFEGPAMGNELHCQLELKLSETVLTKIIRQVENILGVRSVMFDIIHSDDKAEFQYSSMREKDYGIIN</sequence>
<reference evidence="1" key="1">
    <citation type="submission" date="2023-06" db="EMBL/GenBank/DDBJ databases">
        <title>Genomic of Agaribacillus aureum.</title>
        <authorList>
            <person name="Wang G."/>
        </authorList>
    </citation>
    <scope>NUCLEOTIDE SEQUENCE</scope>
    <source>
        <strain evidence="1">BMA12</strain>
    </source>
</reference>
<dbReference type="InterPro" id="IPR045865">
    <property type="entry name" value="ACT-like_dom_sf"/>
</dbReference>
<proteinExistence type="predicted"/>